<keyword evidence="2" id="KW-0732">Signal</keyword>
<name>A0ABT0YCW1_9ACTN</name>
<reference evidence="3 4" key="1">
    <citation type="submission" date="2022-06" db="EMBL/GenBank/DDBJ databases">
        <title>Actinoplanes abujensis sp. nov., isolated from Nigerian arid soil.</title>
        <authorList>
            <person name="Ding P."/>
        </authorList>
    </citation>
    <scope>NUCLEOTIDE SEQUENCE [LARGE SCALE GENOMIC DNA]</scope>
    <source>
        <strain evidence="4">TRM88002</strain>
    </source>
</reference>
<evidence type="ECO:0008006" key="5">
    <source>
        <dbReference type="Google" id="ProtNLM"/>
    </source>
</evidence>
<evidence type="ECO:0000256" key="2">
    <source>
        <dbReference type="SAM" id="SignalP"/>
    </source>
</evidence>
<protein>
    <recommendedName>
        <fullName evidence="5">Lipocalin-like domain-containing protein</fullName>
    </recommendedName>
</protein>
<dbReference type="PROSITE" id="PS51257">
    <property type="entry name" value="PROKAR_LIPOPROTEIN"/>
    <property type="match status" value="1"/>
</dbReference>
<comment type="caution">
    <text evidence="3">The sequence shown here is derived from an EMBL/GenBank/DDBJ whole genome shotgun (WGS) entry which is preliminary data.</text>
</comment>
<dbReference type="Proteomes" id="UP001523216">
    <property type="component" value="Unassembled WGS sequence"/>
</dbReference>
<sequence>MMTQARILLAGLLVVVVSGSSGCEAAGPPASAPSSPAVPTAASKAPTPSGSSPQLEASCVAGKWRVTGVRSAGGFGTAAGRVDGGAGATMIVDADGVTSVDFTDSEPVTFSAEAAGAQLKGRVEYTGMLTAAVQFRPAAGDGPGTWRPVSTADDNELRATVRLTEPVSLTLLDDARIGDMVRRELPRAGDALDIRPILRGGTYRCARDDLEVRTEQNGPNLTWVFKRAR</sequence>
<evidence type="ECO:0000313" key="4">
    <source>
        <dbReference type="Proteomes" id="UP001523216"/>
    </source>
</evidence>
<dbReference type="EMBL" id="JAMQOL010000067">
    <property type="protein sequence ID" value="MCM4083874.1"/>
    <property type="molecule type" value="Genomic_DNA"/>
</dbReference>
<proteinExistence type="predicted"/>
<dbReference type="RefSeq" id="WP_251803642.1">
    <property type="nucleotide sequence ID" value="NZ_JAMQOL010000067.1"/>
</dbReference>
<feature type="compositionally biased region" description="Low complexity" evidence="1">
    <location>
        <begin position="24"/>
        <end position="53"/>
    </location>
</feature>
<feature type="chain" id="PRO_5046152883" description="Lipocalin-like domain-containing protein" evidence="2">
    <location>
        <begin position="26"/>
        <end position="229"/>
    </location>
</feature>
<organism evidence="3 4">
    <name type="scientific">Paractinoplanes hotanensis</name>
    <dbReference type="NCBI Taxonomy" id="2906497"/>
    <lineage>
        <taxon>Bacteria</taxon>
        <taxon>Bacillati</taxon>
        <taxon>Actinomycetota</taxon>
        <taxon>Actinomycetes</taxon>
        <taxon>Micromonosporales</taxon>
        <taxon>Micromonosporaceae</taxon>
        <taxon>Paractinoplanes</taxon>
    </lineage>
</organism>
<evidence type="ECO:0000313" key="3">
    <source>
        <dbReference type="EMBL" id="MCM4083874.1"/>
    </source>
</evidence>
<gene>
    <name evidence="3" type="ORF">LXN57_40645</name>
</gene>
<feature type="region of interest" description="Disordered" evidence="1">
    <location>
        <begin position="24"/>
        <end position="54"/>
    </location>
</feature>
<keyword evidence="4" id="KW-1185">Reference proteome</keyword>
<evidence type="ECO:0000256" key="1">
    <source>
        <dbReference type="SAM" id="MobiDB-lite"/>
    </source>
</evidence>
<feature type="signal peptide" evidence="2">
    <location>
        <begin position="1"/>
        <end position="25"/>
    </location>
</feature>
<accession>A0ABT0YCW1</accession>